<evidence type="ECO:0000313" key="3">
    <source>
        <dbReference type="Proteomes" id="UP000003100"/>
    </source>
</evidence>
<proteinExistence type="predicted"/>
<keyword evidence="3" id="KW-1185">Reference proteome</keyword>
<evidence type="ECO:0000313" key="2">
    <source>
        <dbReference type="EMBL" id="EEG47505.1"/>
    </source>
</evidence>
<dbReference type="GeneID" id="86823369"/>
<organism evidence="2 3">
    <name type="scientific">Blautia hydrogenotrophica (strain DSM 10507 / JCM 14656 / S5a33)</name>
    <name type="common">Ruminococcus hydrogenotrophicus</name>
    <dbReference type="NCBI Taxonomy" id="476272"/>
    <lineage>
        <taxon>Bacteria</taxon>
        <taxon>Bacillati</taxon>
        <taxon>Bacillota</taxon>
        <taxon>Clostridia</taxon>
        <taxon>Lachnospirales</taxon>
        <taxon>Lachnospiraceae</taxon>
        <taxon>Blautia</taxon>
    </lineage>
</organism>
<dbReference type="PATRIC" id="fig|476272.21.peg.279"/>
<accession>C0CRT5</accession>
<reference evidence="2 3" key="1">
    <citation type="submission" date="2009-01" db="EMBL/GenBank/DDBJ databases">
        <authorList>
            <person name="Fulton L."/>
            <person name="Clifton S."/>
            <person name="Fulton B."/>
            <person name="Xu J."/>
            <person name="Minx P."/>
            <person name="Pepin K.H."/>
            <person name="Johnson M."/>
            <person name="Bhonagiri V."/>
            <person name="Nash W.E."/>
            <person name="Mardis E.R."/>
            <person name="Wilson R.K."/>
        </authorList>
    </citation>
    <scope>NUCLEOTIDE SEQUENCE [LARGE SCALE GENOMIC DNA]</scope>
    <source>
        <strain evidence="3">DSM 10507 / JCM 14656 / S5a33</strain>
    </source>
</reference>
<feature type="region of interest" description="Disordered" evidence="1">
    <location>
        <begin position="1"/>
        <end position="32"/>
    </location>
</feature>
<dbReference type="EMBL" id="ACBZ01000190">
    <property type="protein sequence ID" value="EEG47505.1"/>
    <property type="molecule type" value="Genomic_DNA"/>
</dbReference>
<dbReference type="RefSeq" id="WP_005952094.1">
    <property type="nucleotide sequence ID" value="NZ_CP136423.1"/>
</dbReference>
<evidence type="ECO:0000256" key="1">
    <source>
        <dbReference type="SAM" id="MobiDB-lite"/>
    </source>
</evidence>
<name>C0CRT5_BLAHS</name>
<comment type="caution">
    <text evidence="2">The sequence shown here is derived from an EMBL/GenBank/DDBJ whole genome shotgun (WGS) entry which is preliminary data.</text>
</comment>
<dbReference type="AlphaFoldDB" id="C0CRT5"/>
<feature type="compositionally biased region" description="Basic and acidic residues" evidence="1">
    <location>
        <begin position="1"/>
        <end position="11"/>
    </location>
</feature>
<dbReference type="Proteomes" id="UP000003100">
    <property type="component" value="Unassembled WGS sequence"/>
</dbReference>
<gene>
    <name evidence="2" type="ORF">RUMHYD_03601</name>
</gene>
<dbReference type="HOGENOM" id="CLU_2987500_0_0_9"/>
<protein>
    <submittedName>
        <fullName evidence="2">Uncharacterized protein</fullName>
    </submittedName>
</protein>
<reference evidence="2 3" key="2">
    <citation type="submission" date="2009-02" db="EMBL/GenBank/DDBJ databases">
        <title>Draft genome sequence of Blautia hydrogenotrophica DSM 10507 (Ruminococcus hydrogenotrophicus DSM 10507).</title>
        <authorList>
            <person name="Sudarsanam P."/>
            <person name="Ley R."/>
            <person name="Guruge J."/>
            <person name="Turnbaugh P.J."/>
            <person name="Mahowald M."/>
            <person name="Liep D."/>
            <person name="Gordon J."/>
        </authorList>
    </citation>
    <scope>NUCLEOTIDE SEQUENCE [LARGE SCALE GENOMIC DNA]</scope>
    <source>
        <strain evidence="3">DSM 10507 / JCM 14656 / S5a33</strain>
    </source>
</reference>
<sequence>MISQRNHEGYHDPTAAQAIRREHRRKKTSSKVSRLTYRIGDLPAFLSAKRMMKACRV</sequence>